<reference evidence="2" key="2">
    <citation type="journal article" date="2015" name="Fish Shellfish Immunol.">
        <title>Early steps in the European eel (Anguilla anguilla)-Vibrio vulnificus interaction in the gills: Role of the RtxA13 toxin.</title>
        <authorList>
            <person name="Callol A."/>
            <person name="Pajuelo D."/>
            <person name="Ebbesson L."/>
            <person name="Teles M."/>
            <person name="MacKenzie S."/>
            <person name="Amaro C."/>
        </authorList>
    </citation>
    <scope>NUCLEOTIDE SEQUENCE</scope>
</reference>
<feature type="region of interest" description="Disordered" evidence="1">
    <location>
        <begin position="1"/>
        <end position="20"/>
    </location>
</feature>
<reference evidence="2" key="1">
    <citation type="submission" date="2014-11" db="EMBL/GenBank/DDBJ databases">
        <authorList>
            <person name="Amaro Gonzalez C."/>
        </authorList>
    </citation>
    <scope>NUCLEOTIDE SEQUENCE</scope>
</reference>
<sequence length="35" mass="3827">MTKDSAPRGPMSSRRVDSLADRSDCRNILASFQAS</sequence>
<evidence type="ECO:0000256" key="1">
    <source>
        <dbReference type="SAM" id="MobiDB-lite"/>
    </source>
</evidence>
<dbReference type="EMBL" id="GBXM01008584">
    <property type="protein sequence ID" value="JAH99993.1"/>
    <property type="molecule type" value="Transcribed_RNA"/>
</dbReference>
<accession>A0A0E9XE79</accession>
<proteinExistence type="predicted"/>
<organism evidence="2">
    <name type="scientific">Anguilla anguilla</name>
    <name type="common">European freshwater eel</name>
    <name type="synonym">Muraena anguilla</name>
    <dbReference type="NCBI Taxonomy" id="7936"/>
    <lineage>
        <taxon>Eukaryota</taxon>
        <taxon>Metazoa</taxon>
        <taxon>Chordata</taxon>
        <taxon>Craniata</taxon>
        <taxon>Vertebrata</taxon>
        <taxon>Euteleostomi</taxon>
        <taxon>Actinopterygii</taxon>
        <taxon>Neopterygii</taxon>
        <taxon>Teleostei</taxon>
        <taxon>Anguilliformes</taxon>
        <taxon>Anguillidae</taxon>
        <taxon>Anguilla</taxon>
    </lineage>
</organism>
<dbReference type="AlphaFoldDB" id="A0A0E9XE79"/>
<protein>
    <submittedName>
        <fullName evidence="2">Uncharacterized protein</fullName>
    </submittedName>
</protein>
<name>A0A0E9XE79_ANGAN</name>
<evidence type="ECO:0000313" key="2">
    <source>
        <dbReference type="EMBL" id="JAH99993.1"/>
    </source>
</evidence>